<evidence type="ECO:0000313" key="2">
    <source>
        <dbReference type="Proteomes" id="UP000257109"/>
    </source>
</evidence>
<dbReference type="EMBL" id="QJKJ01005853">
    <property type="protein sequence ID" value="RDX88745.1"/>
    <property type="molecule type" value="Genomic_DNA"/>
</dbReference>
<feature type="non-terminal residue" evidence="1">
    <location>
        <position position="204"/>
    </location>
</feature>
<sequence length="204" mass="23422">DSCKLGEFLSAALCHHIGSALFVVPYYSKEGFKKPKGDVTYERAHSRTNCKPMLDQESRLTNVFCRDGKSKVDYKCFGDVVFDLEIEKVAHKNKKAKKDTVGNDHDHRNYGEDPLEKTLQVYFIPTIKTSSFELKPTLISIMQNVGQFKGLPTKKPFTHMKKFLLMVRINNVLTNDIRLRLFPFSLIDKALEWLTAFLDRAITT</sequence>
<dbReference type="OrthoDB" id="781548at2759"/>
<comment type="caution">
    <text evidence="1">The sequence shown here is derived from an EMBL/GenBank/DDBJ whole genome shotgun (WGS) entry which is preliminary data.</text>
</comment>
<organism evidence="1 2">
    <name type="scientific">Mucuna pruriens</name>
    <name type="common">Velvet bean</name>
    <name type="synonym">Dolichos pruriens</name>
    <dbReference type="NCBI Taxonomy" id="157652"/>
    <lineage>
        <taxon>Eukaryota</taxon>
        <taxon>Viridiplantae</taxon>
        <taxon>Streptophyta</taxon>
        <taxon>Embryophyta</taxon>
        <taxon>Tracheophyta</taxon>
        <taxon>Spermatophyta</taxon>
        <taxon>Magnoliopsida</taxon>
        <taxon>eudicotyledons</taxon>
        <taxon>Gunneridae</taxon>
        <taxon>Pentapetalae</taxon>
        <taxon>rosids</taxon>
        <taxon>fabids</taxon>
        <taxon>Fabales</taxon>
        <taxon>Fabaceae</taxon>
        <taxon>Papilionoideae</taxon>
        <taxon>50 kb inversion clade</taxon>
        <taxon>NPAAA clade</taxon>
        <taxon>indigoferoid/millettioid clade</taxon>
        <taxon>Phaseoleae</taxon>
        <taxon>Mucuna</taxon>
    </lineage>
</organism>
<feature type="non-terminal residue" evidence="1">
    <location>
        <position position="1"/>
    </location>
</feature>
<name>A0A371GDV8_MUCPR</name>
<gene>
    <name evidence="1" type="ORF">CR513_29614</name>
</gene>
<keyword evidence="2" id="KW-1185">Reference proteome</keyword>
<accession>A0A371GDV8</accession>
<reference evidence="1" key="1">
    <citation type="submission" date="2018-05" db="EMBL/GenBank/DDBJ databases">
        <title>Draft genome of Mucuna pruriens seed.</title>
        <authorList>
            <person name="Nnadi N.E."/>
            <person name="Vos R."/>
            <person name="Hasami M.H."/>
            <person name="Devisetty U.K."/>
            <person name="Aguiy J.C."/>
        </authorList>
    </citation>
    <scope>NUCLEOTIDE SEQUENCE [LARGE SCALE GENOMIC DNA]</scope>
    <source>
        <strain evidence="1">JCA_2017</strain>
    </source>
</reference>
<evidence type="ECO:0000313" key="1">
    <source>
        <dbReference type="EMBL" id="RDX88745.1"/>
    </source>
</evidence>
<dbReference type="AlphaFoldDB" id="A0A371GDV8"/>
<proteinExistence type="predicted"/>
<protein>
    <submittedName>
        <fullName evidence="1">Uncharacterized protein</fullName>
    </submittedName>
</protein>
<dbReference type="Proteomes" id="UP000257109">
    <property type="component" value="Unassembled WGS sequence"/>
</dbReference>